<dbReference type="AlphaFoldDB" id="A0A9W6VKV7"/>
<name>A0A9W6VKV7_9PSEU</name>
<evidence type="ECO:0000313" key="3">
    <source>
        <dbReference type="Proteomes" id="UP001165136"/>
    </source>
</evidence>
<dbReference type="Proteomes" id="UP001165136">
    <property type="component" value="Unassembled WGS sequence"/>
</dbReference>
<feature type="region of interest" description="Disordered" evidence="1">
    <location>
        <begin position="21"/>
        <end position="61"/>
    </location>
</feature>
<comment type="caution">
    <text evidence="2">The sequence shown here is derived from an EMBL/GenBank/DDBJ whole genome shotgun (WGS) entry which is preliminary data.</text>
</comment>
<reference evidence="2" key="1">
    <citation type="submission" date="2023-03" db="EMBL/GenBank/DDBJ databases">
        <title>Amycolatopsis taiwanensis NBRC 103393.</title>
        <authorList>
            <person name="Ichikawa N."/>
            <person name="Sato H."/>
            <person name="Tonouchi N."/>
        </authorList>
    </citation>
    <scope>NUCLEOTIDE SEQUENCE</scope>
    <source>
        <strain evidence="2">NBRC 103393</strain>
    </source>
</reference>
<feature type="compositionally biased region" description="Low complexity" evidence="1">
    <location>
        <begin position="22"/>
        <end position="35"/>
    </location>
</feature>
<accession>A0A9W6VKV7</accession>
<dbReference type="EMBL" id="BSTI01000019">
    <property type="protein sequence ID" value="GLY69876.1"/>
    <property type="molecule type" value="Genomic_DNA"/>
</dbReference>
<protein>
    <submittedName>
        <fullName evidence="2">Uncharacterized protein</fullName>
    </submittedName>
</protein>
<evidence type="ECO:0000313" key="2">
    <source>
        <dbReference type="EMBL" id="GLY69876.1"/>
    </source>
</evidence>
<organism evidence="2 3">
    <name type="scientific">Amycolatopsis taiwanensis</name>
    <dbReference type="NCBI Taxonomy" id="342230"/>
    <lineage>
        <taxon>Bacteria</taxon>
        <taxon>Bacillati</taxon>
        <taxon>Actinomycetota</taxon>
        <taxon>Actinomycetes</taxon>
        <taxon>Pseudonocardiales</taxon>
        <taxon>Pseudonocardiaceae</taxon>
        <taxon>Amycolatopsis</taxon>
    </lineage>
</organism>
<proteinExistence type="predicted"/>
<evidence type="ECO:0000256" key="1">
    <source>
        <dbReference type="SAM" id="MobiDB-lite"/>
    </source>
</evidence>
<keyword evidence="3" id="KW-1185">Reference proteome</keyword>
<feature type="compositionally biased region" description="Basic and acidic residues" evidence="1">
    <location>
        <begin position="43"/>
        <end position="61"/>
    </location>
</feature>
<sequence>MVFVSEGWDFHLDEATGELAVTTPTGRTHTTRPGTILEPNVGKTDESNKDDPRADTDDPSC</sequence>
<gene>
    <name evidence="2" type="ORF">Atai01_64950</name>
</gene>